<reference evidence="2" key="1">
    <citation type="journal article" date="2015" name="Nature">
        <title>Complex archaea that bridge the gap between prokaryotes and eukaryotes.</title>
        <authorList>
            <person name="Spang A."/>
            <person name="Saw J.H."/>
            <person name="Jorgensen S.L."/>
            <person name="Zaremba-Niedzwiedzka K."/>
            <person name="Martijn J."/>
            <person name="Lind A.E."/>
            <person name="van Eijk R."/>
            <person name="Schleper C."/>
            <person name="Guy L."/>
            <person name="Ettema T.J."/>
        </authorList>
    </citation>
    <scope>NUCLEOTIDE SEQUENCE</scope>
</reference>
<organism evidence="2">
    <name type="scientific">marine sediment metagenome</name>
    <dbReference type="NCBI Taxonomy" id="412755"/>
    <lineage>
        <taxon>unclassified sequences</taxon>
        <taxon>metagenomes</taxon>
        <taxon>ecological metagenomes</taxon>
    </lineage>
</organism>
<proteinExistence type="predicted"/>
<dbReference type="AlphaFoldDB" id="A0A0F9NHH7"/>
<dbReference type="EMBL" id="LAZR01008126">
    <property type="protein sequence ID" value="KKM80792.1"/>
    <property type="molecule type" value="Genomic_DNA"/>
</dbReference>
<keyword evidence="1" id="KW-0472">Membrane</keyword>
<protein>
    <submittedName>
        <fullName evidence="2">Uncharacterized protein</fullName>
    </submittedName>
</protein>
<gene>
    <name evidence="2" type="ORF">LCGC14_1336160</name>
</gene>
<accession>A0A0F9NHH7</accession>
<evidence type="ECO:0000256" key="1">
    <source>
        <dbReference type="SAM" id="Phobius"/>
    </source>
</evidence>
<sequence length="49" mass="5481">MVMGFILVSDGLISIALQPDQGILFQSGRIFRIFLGSSLFLISFLIYNK</sequence>
<name>A0A0F9NHH7_9ZZZZ</name>
<feature type="transmembrane region" description="Helical" evidence="1">
    <location>
        <begin position="30"/>
        <end position="47"/>
    </location>
</feature>
<comment type="caution">
    <text evidence="2">The sequence shown here is derived from an EMBL/GenBank/DDBJ whole genome shotgun (WGS) entry which is preliminary data.</text>
</comment>
<keyword evidence="1" id="KW-0812">Transmembrane</keyword>
<keyword evidence="1" id="KW-1133">Transmembrane helix</keyword>
<evidence type="ECO:0000313" key="2">
    <source>
        <dbReference type="EMBL" id="KKM80792.1"/>
    </source>
</evidence>